<gene>
    <name evidence="1" type="ORF">LCGC14_1825960</name>
</gene>
<protein>
    <submittedName>
        <fullName evidence="1">Uncharacterized protein</fullName>
    </submittedName>
</protein>
<dbReference type="EMBL" id="LAZR01017959">
    <property type="protein sequence ID" value="KKL98283.1"/>
    <property type="molecule type" value="Genomic_DNA"/>
</dbReference>
<name>A0A0F9GHS0_9ZZZZ</name>
<reference evidence="1" key="1">
    <citation type="journal article" date="2015" name="Nature">
        <title>Complex archaea that bridge the gap between prokaryotes and eukaryotes.</title>
        <authorList>
            <person name="Spang A."/>
            <person name="Saw J.H."/>
            <person name="Jorgensen S.L."/>
            <person name="Zaremba-Niedzwiedzka K."/>
            <person name="Martijn J."/>
            <person name="Lind A.E."/>
            <person name="van Eijk R."/>
            <person name="Schleper C."/>
            <person name="Guy L."/>
            <person name="Ettema T.J."/>
        </authorList>
    </citation>
    <scope>NUCLEOTIDE SEQUENCE</scope>
</reference>
<dbReference type="AlphaFoldDB" id="A0A0F9GHS0"/>
<comment type="caution">
    <text evidence="1">The sequence shown here is derived from an EMBL/GenBank/DDBJ whole genome shotgun (WGS) entry which is preliminary data.</text>
</comment>
<evidence type="ECO:0000313" key="1">
    <source>
        <dbReference type="EMBL" id="KKL98283.1"/>
    </source>
</evidence>
<sequence length="96" mass="9883">MSQGTFTGTGASVAVIAADIYRNELCIQMIDATAEITIAFGTTVVVDQGIKLVSIGDSVRIRGWLARESVNVIGAGGICVYQDGDIVHSAGPTPTA</sequence>
<accession>A0A0F9GHS0</accession>
<organism evidence="1">
    <name type="scientific">marine sediment metagenome</name>
    <dbReference type="NCBI Taxonomy" id="412755"/>
    <lineage>
        <taxon>unclassified sequences</taxon>
        <taxon>metagenomes</taxon>
        <taxon>ecological metagenomes</taxon>
    </lineage>
</organism>
<proteinExistence type="predicted"/>